<dbReference type="InParanoid" id="E8N4S7"/>
<dbReference type="PANTHER" id="PTHR20930:SF0">
    <property type="entry name" value="PROTEIN ILRUN"/>
    <property type="match status" value="1"/>
</dbReference>
<organism evidence="3 4">
    <name type="scientific">Anaerolinea thermophila (strain DSM 14523 / JCM 11388 / NBRC 100420 / UNI-1)</name>
    <dbReference type="NCBI Taxonomy" id="926569"/>
    <lineage>
        <taxon>Bacteria</taxon>
        <taxon>Bacillati</taxon>
        <taxon>Chloroflexota</taxon>
        <taxon>Anaerolineae</taxon>
        <taxon>Anaerolineales</taxon>
        <taxon>Anaerolineaceae</taxon>
        <taxon>Anaerolinea</taxon>
    </lineage>
</organism>
<name>E8N4S7_ANATU</name>
<dbReference type="InterPro" id="IPR013783">
    <property type="entry name" value="Ig-like_fold"/>
</dbReference>
<dbReference type="PROSITE" id="PS51257">
    <property type="entry name" value="PROKAR_LIPOPROTEIN"/>
    <property type="match status" value="1"/>
</dbReference>
<dbReference type="InterPro" id="IPR032350">
    <property type="entry name" value="Nbr1_FW"/>
</dbReference>
<feature type="domain" description="Nbr1 FW" evidence="2">
    <location>
        <begin position="93"/>
        <end position="197"/>
    </location>
</feature>
<evidence type="ECO:0000313" key="3">
    <source>
        <dbReference type="EMBL" id="BAJ63441.1"/>
    </source>
</evidence>
<reference evidence="3 4" key="1">
    <citation type="submission" date="2010-12" db="EMBL/GenBank/DDBJ databases">
        <title>Whole genome sequence of Anaerolinea thermophila UNI-1.</title>
        <authorList>
            <person name="Narita-Yamada S."/>
            <person name="Kishi E."/>
            <person name="Watanabe Y."/>
            <person name="Takasaki K."/>
            <person name="Ankai A."/>
            <person name="Oguchi A."/>
            <person name="Fukui S."/>
            <person name="Takahashi M."/>
            <person name="Yashiro I."/>
            <person name="Hosoyama A."/>
            <person name="Sekiguchi Y."/>
            <person name="Hanada S."/>
            <person name="Fujita N."/>
        </authorList>
    </citation>
    <scope>NUCLEOTIDE SEQUENCE [LARGE SCALE GENOMIC DNA]</scope>
    <source>
        <strain evidence="4">DSM 14523 / JCM 11388 / NBRC 100420 / UNI-1</strain>
    </source>
</reference>
<accession>E8N4S7</accession>
<dbReference type="EMBL" id="AP012029">
    <property type="protein sequence ID" value="BAJ63441.1"/>
    <property type="molecule type" value="Genomic_DNA"/>
</dbReference>
<gene>
    <name evidence="3" type="ordered locus">ANT_14130</name>
</gene>
<dbReference type="eggNOG" id="COG1572">
    <property type="taxonomic scope" value="Bacteria"/>
</dbReference>
<feature type="chain" id="PRO_5003228176" description="Nbr1 FW domain-containing protein" evidence="1">
    <location>
        <begin position="22"/>
        <end position="333"/>
    </location>
</feature>
<evidence type="ECO:0000256" key="1">
    <source>
        <dbReference type="SAM" id="SignalP"/>
    </source>
</evidence>
<dbReference type="AlphaFoldDB" id="E8N4S7"/>
<dbReference type="Gene3D" id="2.60.40.10">
    <property type="entry name" value="Immunoglobulins"/>
    <property type="match status" value="1"/>
</dbReference>
<proteinExistence type="predicted"/>
<feature type="signal peptide" evidence="1">
    <location>
        <begin position="1"/>
        <end position="21"/>
    </location>
</feature>
<keyword evidence="4" id="KW-1185">Reference proteome</keyword>
<protein>
    <recommendedName>
        <fullName evidence="2">Nbr1 FW domain-containing protein</fullName>
    </recommendedName>
</protein>
<dbReference type="OrthoDB" id="163857at2"/>
<evidence type="ECO:0000313" key="4">
    <source>
        <dbReference type="Proteomes" id="UP000008922"/>
    </source>
</evidence>
<dbReference type="Proteomes" id="UP000008922">
    <property type="component" value="Chromosome"/>
</dbReference>
<keyword evidence="1" id="KW-0732">Signal</keyword>
<dbReference type="KEGG" id="atm:ANT_14130"/>
<evidence type="ECO:0000259" key="2">
    <source>
        <dbReference type="Pfam" id="PF16158"/>
    </source>
</evidence>
<dbReference type="Pfam" id="PF16158">
    <property type="entry name" value="N_BRCA1_IG"/>
    <property type="match status" value="1"/>
</dbReference>
<dbReference type="HOGENOM" id="CLU_833260_0_0_0"/>
<dbReference type="PANTHER" id="PTHR20930">
    <property type="entry name" value="OVARIAN CARCINOMA ANTIGEN CA125-RELATED"/>
    <property type="match status" value="1"/>
</dbReference>
<dbReference type="STRING" id="926569.ANT_14130"/>
<sequence>MRVTIYLLLLFNLWLVSCSMATPRVSMPSHSEQPTAKTIPVDQKSSFILPTELTYQAETYSSRQEAVSEGMRISPRDHLPCDRAEAGAPIDVTVPDDFAFLAGERFVKVWKLRNAGSCSWTSDYSVVWFSGAPLGLQTSERLKQVVAPGEEVEIAVEMMAPDVPGVYQSHWKMQNARGQLFGIGPEGESPFWVRIQVLPRPTSTPEAMVTPFVPTPGIYRLGSFELSPGDSLDLDSGLFNPEQGGDFVFEILDGNYWIKPQGNSYLAVTSLFSPGYQDCRLAVLAQEAILATQEIQGSFMCLRTNEGRLGSILLSLDFERNQLSGAYILWELP</sequence>
<dbReference type="CDD" id="cd14947">
    <property type="entry name" value="NBR1_like"/>
    <property type="match status" value="1"/>
</dbReference>